<evidence type="ECO:0000256" key="1">
    <source>
        <dbReference type="ARBA" id="ARBA00006817"/>
    </source>
</evidence>
<keyword evidence="3" id="KW-0802">TPR repeat</keyword>
<evidence type="ECO:0000256" key="4">
    <source>
        <dbReference type="SAM" id="MobiDB-lite"/>
    </source>
</evidence>
<protein>
    <submittedName>
        <fullName evidence="6">Peptidylprolyl isomerase D (Cyclophilin D),related</fullName>
    </submittedName>
</protein>
<feature type="region of interest" description="Disordered" evidence="4">
    <location>
        <begin position="217"/>
        <end position="302"/>
    </location>
</feature>
<feature type="region of interest" description="Disordered" evidence="4">
    <location>
        <begin position="1"/>
        <end position="61"/>
    </location>
</feature>
<dbReference type="PANTHER" id="PTHR11242:SF0">
    <property type="entry name" value="TPR_REGION DOMAIN-CONTAINING PROTEIN"/>
    <property type="match status" value="1"/>
</dbReference>
<dbReference type="PANTHER" id="PTHR11242">
    <property type="entry name" value="ARYL HYDROCARBON RECEPTOR INTERACTING PROTEIN RELATED"/>
    <property type="match status" value="1"/>
</dbReference>
<evidence type="ECO:0000313" key="6">
    <source>
        <dbReference type="EMBL" id="CEL70037.1"/>
    </source>
</evidence>
<name>A0A0F7UPE3_NEOCL</name>
<dbReference type="InterPro" id="IPR039663">
    <property type="entry name" value="AIP/AIPL1/TTC9"/>
</dbReference>
<dbReference type="GO" id="GO:0016853">
    <property type="term" value="F:isomerase activity"/>
    <property type="evidence" value="ECO:0007669"/>
    <property type="project" value="UniProtKB-KW"/>
</dbReference>
<evidence type="ECO:0000256" key="2">
    <source>
        <dbReference type="ARBA" id="ARBA00022737"/>
    </source>
</evidence>
<dbReference type="Gene3D" id="1.25.40.10">
    <property type="entry name" value="Tetratricopeptide repeat domain"/>
    <property type="match status" value="1"/>
</dbReference>
<comment type="similarity">
    <text evidence="1">Belongs to the AHA1 family.</text>
</comment>
<reference evidence="6" key="1">
    <citation type="journal article" date="2015" name="PLoS ONE">
        <title>Comprehensive Evaluation of Toxoplasma gondii VEG and Neospora caninum LIV Genomes with Tachyzoite Stage Transcriptome and Proteome Defines Novel Transcript Features.</title>
        <authorList>
            <person name="Ramaprasad A."/>
            <person name="Mourier T."/>
            <person name="Naeem R."/>
            <person name="Malas T.B."/>
            <person name="Moussa E."/>
            <person name="Panigrahi A."/>
            <person name="Vermont S.J."/>
            <person name="Otto T.D."/>
            <person name="Wastling J."/>
            <person name="Pain A."/>
        </authorList>
    </citation>
    <scope>NUCLEOTIDE SEQUENCE</scope>
    <source>
        <strain evidence="6">Liverpool</strain>
    </source>
</reference>
<dbReference type="InterPro" id="IPR015310">
    <property type="entry name" value="AHSA1-like_N"/>
</dbReference>
<dbReference type="AlphaFoldDB" id="A0A0F7UPE3"/>
<sequence length="583" mass="64676">MEASNTTENDTKMRESSSFPSSTAEAHLEEEARMSDSLSSVPTDDEKTKEEDDDAVEGTPEERMTIALSCKDAGNDVFKSGDIAAAKAKYTEGLKQLKDLDFGDAKRLRVALNSNVAMCCIKAEDWSEAIAAANAVLEEEPENVKALYRRGVARSAFGFYGEAKADLLQVARLDPKNADARKELEKVKERIAKHNAEKKKAFSGLFDRAAGMYADREEQMRQKRLQAAEEEKKQRATWEKEMEERREKGEEEISFDAWKDEHRKAEEKKDKQRRERNNSPASSPSTTASSGRTSKASGGVECLELDEEDQKIIDETKKMGYCYFRRDLTEEEKKLNAQHRPTRIEPEDASAAAGTAGGRSTVASNAENASTGAKQSGVSSWNSAGTTYEEKDVSEWAKKRFEERLKEAKVVRGSDIDSLLQNPEQLVNTLQGSSKGGESADPLASLQKLMGQFMHTEIKCKEVTGLTGDAQVVVMRGTKRFLFEFACTVVFEVSGELTLPDNGLVPTAGEKDDTKFCYKGEISLPEVSSADGKGEAWLTGSRIKMKQKVDPRNQAIVDECIDAFKKQLVHQIHQFLADFSKTA</sequence>
<organism evidence="6">
    <name type="scientific">Neospora caninum (strain Liverpool)</name>
    <dbReference type="NCBI Taxonomy" id="572307"/>
    <lineage>
        <taxon>Eukaryota</taxon>
        <taxon>Sar</taxon>
        <taxon>Alveolata</taxon>
        <taxon>Apicomplexa</taxon>
        <taxon>Conoidasida</taxon>
        <taxon>Coccidia</taxon>
        <taxon>Eucoccidiorida</taxon>
        <taxon>Eimeriorina</taxon>
        <taxon>Sarcocystidae</taxon>
        <taxon>Neospora</taxon>
    </lineage>
</organism>
<dbReference type="GO" id="GO:0051087">
    <property type="term" value="F:protein-folding chaperone binding"/>
    <property type="evidence" value="ECO:0007669"/>
    <property type="project" value="InterPro"/>
</dbReference>
<dbReference type="InterPro" id="IPR036338">
    <property type="entry name" value="Aha1"/>
</dbReference>
<feature type="compositionally biased region" description="Low complexity" evidence="4">
    <location>
        <begin position="278"/>
        <end position="290"/>
    </location>
</feature>
<feature type="compositionally biased region" description="Low complexity" evidence="4">
    <location>
        <begin position="349"/>
        <end position="364"/>
    </location>
</feature>
<feature type="compositionally biased region" description="Polar residues" evidence="4">
    <location>
        <begin position="365"/>
        <end position="385"/>
    </location>
</feature>
<feature type="domain" description="Activator of Hsp90 ATPase AHSA1-like N-terminal" evidence="5">
    <location>
        <begin position="390"/>
        <end position="581"/>
    </location>
</feature>
<dbReference type="GO" id="GO:0001671">
    <property type="term" value="F:ATPase activator activity"/>
    <property type="evidence" value="ECO:0007669"/>
    <property type="project" value="InterPro"/>
</dbReference>
<gene>
    <name evidence="6" type="ORF">BN1204_057280</name>
</gene>
<dbReference type="SMART" id="SM01000">
    <property type="entry name" value="Aha1_N"/>
    <property type="match status" value="1"/>
</dbReference>
<dbReference type="Gene3D" id="3.15.10.20">
    <property type="entry name" value="Activator of Hsp90 ATPase Aha1, N-terminal domain"/>
    <property type="match status" value="1"/>
</dbReference>
<dbReference type="InterPro" id="IPR019734">
    <property type="entry name" value="TPR_rpt"/>
</dbReference>
<feature type="region of interest" description="Disordered" evidence="4">
    <location>
        <begin position="334"/>
        <end position="385"/>
    </location>
</feature>
<feature type="compositionally biased region" description="Basic and acidic residues" evidence="4">
    <location>
        <begin position="217"/>
        <end position="277"/>
    </location>
</feature>
<evidence type="ECO:0000256" key="3">
    <source>
        <dbReference type="ARBA" id="ARBA00022803"/>
    </source>
</evidence>
<dbReference type="SUPFAM" id="SSF48452">
    <property type="entry name" value="TPR-like"/>
    <property type="match status" value="1"/>
</dbReference>
<dbReference type="SMART" id="SM00028">
    <property type="entry name" value="TPR"/>
    <property type="match status" value="3"/>
</dbReference>
<keyword evidence="2" id="KW-0677">Repeat</keyword>
<accession>A0A0F7UPE3</accession>
<dbReference type="InterPro" id="IPR011990">
    <property type="entry name" value="TPR-like_helical_dom_sf"/>
</dbReference>
<keyword evidence="6" id="KW-0413">Isomerase</keyword>
<dbReference type="Pfam" id="PF09229">
    <property type="entry name" value="Aha1_N"/>
    <property type="match status" value="1"/>
</dbReference>
<dbReference type="SUPFAM" id="SSF103111">
    <property type="entry name" value="Activator of Hsp90 ATPase, Aha1"/>
    <property type="match status" value="1"/>
</dbReference>
<evidence type="ECO:0000259" key="5">
    <source>
        <dbReference type="SMART" id="SM01000"/>
    </source>
</evidence>
<proteinExistence type="inferred from homology"/>
<dbReference type="EMBL" id="LN714486">
    <property type="protein sequence ID" value="CEL70037.1"/>
    <property type="molecule type" value="Genomic_DNA"/>
</dbReference>